<feature type="region of interest" description="Disordered" evidence="1">
    <location>
        <begin position="1"/>
        <end position="37"/>
    </location>
</feature>
<dbReference type="AlphaFoldDB" id="A0A8J5CCX7"/>
<keyword evidence="2" id="KW-1133">Transmembrane helix</keyword>
<evidence type="ECO:0000256" key="2">
    <source>
        <dbReference type="SAM" id="Phobius"/>
    </source>
</evidence>
<protein>
    <submittedName>
        <fullName evidence="3">Uncharacterized protein</fullName>
    </submittedName>
</protein>
<evidence type="ECO:0000313" key="3">
    <source>
        <dbReference type="EMBL" id="KAG0709996.1"/>
    </source>
</evidence>
<evidence type="ECO:0000313" key="4">
    <source>
        <dbReference type="Proteomes" id="UP000770661"/>
    </source>
</evidence>
<name>A0A8J5CCX7_CHIOP</name>
<feature type="transmembrane region" description="Helical" evidence="2">
    <location>
        <begin position="248"/>
        <end position="269"/>
    </location>
</feature>
<comment type="caution">
    <text evidence="3">The sequence shown here is derived from an EMBL/GenBank/DDBJ whole genome shotgun (WGS) entry which is preliminary data.</text>
</comment>
<accession>A0A8J5CCX7</accession>
<dbReference type="EMBL" id="JACEEZ010024611">
    <property type="protein sequence ID" value="KAG0709996.1"/>
    <property type="molecule type" value="Genomic_DNA"/>
</dbReference>
<dbReference type="Proteomes" id="UP000770661">
    <property type="component" value="Unassembled WGS sequence"/>
</dbReference>
<reference evidence="3" key="1">
    <citation type="submission" date="2020-07" db="EMBL/GenBank/DDBJ databases">
        <title>The High-quality genome of the commercially important snow crab, Chionoecetes opilio.</title>
        <authorList>
            <person name="Jeong J.-H."/>
            <person name="Ryu S."/>
        </authorList>
    </citation>
    <scope>NUCLEOTIDE SEQUENCE</scope>
    <source>
        <strain evidence="3">MADBK_172401_WGS</strain>
        <tissue evidence="3">Digestive gland</tissue>
    </source>
</reference>
<keyword evidence="2" id="KW-0812">Transmembrane</keyword>
<proteinExistence type="predicted"/>
<dbReference type="OrthoDB" id="29306at2759"/>
<feature type="compositionally biased region" description="Pro residues" evidence="1">
    <location>
        <begin position="25"/>
        <end position="35"/>
    </location>
</feature>
<sequence>MGGCHPLSTPRKGGQYPGGVDRGPGVPPSPAPPSVGPASIGSRLVGVGCCGTICGDVNHVALPPKPLGFVEPPVWLYLRPGDFPGYGASPALSMAALSGGFLAANPPVGVVGNLYPAVREGLRTHHTGSAPLLATRREAPGIPLSPTKVPGVSVPYGKTRSKGLPTMAGETPVIFAESLEVLVMALEALHEEAKPLGLEVSWLKTKVQVFGDLLDEAVQSVHACGEDIEILENVTYHDSSSAAHASPLVAVFVGVVTGFVFILTVLAVATRSWCRRHCHHRPNAPPTDPNSIGEADGDAAPPSPSTKASLVQVDHDDVDHDDDEDANSPECAGGLLEAREEESQGSPGSGYRTYVPVQQQQPLHPPGAVHNHKYYKIKINCTRLNNESFV</sequence>
<evidence type="ECO:0000256" key="1">
    <source>
        <dbReference type="SAM" id="MobiDB-lite"/>
    </source>
</evidence>
<organism evidence="3 4">
    <name type="scientific">Chionoecetes opilio</name>
    <name type="common">Atlantic snow crab</name>
    <name type="synonym">Cancer opilio</name>
    <dbReference type="NCBI Taxonomy" id="41210"/>
    <lineage>
        <taxon>Eukaryota</taxon>
        <taxon>Metazoa</taxon>
        <taxon>Ecdysozoa</taxon>
        <taxon>Arthropoda</taxon>
        <taxon>Crustacea</taxon>
        <taxon>Multicrustacea</taxon>
        <taxon>Malacostraca</taxon>
        <taxon>Eumalacostraca</taxon>
        <taxon>Eucarida</taxon>
        <taxon>Decapoda</taxon>
        <taxon>Pleocyemata</taxon>
        <taxon>Brachyura</taxon>
        <taxon>Eubrachyura</taxon>
        <taxon>Majoidea</taxon>
        <taxon>Majidae</taxon>
        <taxon>Chionoecetes</taxon>
    </lineage>
</organism>
<feature type="region of interest" description="Disordered" evidence="1">
    <location>
        <begin position="281"/>
        <end position="311"/>
    </location>
</feature>
<keyword evidence="4" id="KW-1185">Reference proteome</keyword>
<gene>
    <name evidence="3" type="ORF">GWK47_023711</name>
</gene>
<keyword evidence="2" id="KW-0472">Membrane</keyword>